<evidence type="ECO:0000256" key="2">
    <source>
        <dbReference type="SAM" id="Phobius"/>
    </source>
</evidence>
<feature type="transmembrane region" description="Helical" evidence="2">
    <location>
        <begin position="20"/>
        <end position="41"/>
    </location>
</feature>
<dbReference type="EMBL" id="JAPJUH010000005">
    <property type="protein sequence ID" value="MCX3266881.1"/>
    <property type="molecule type" value="Genomic_DNA"/>
</dbReference>
<proteinExistence type="predicted"/>
<protein>
    <submittedName>
        <fullName evidence="3">Energy transducer TonB</fullName>
    </submittedName>
</protein>
<reference evidence="3" key="1">
    <citation type="submission" date="2022-11" db="EMBL/GenBank/DDBJ databases">
        <authorList>
            <person name="Graham C."/>
            <person name="Newman J.D."/>
        </authorList>
    </citation>
    <scope>NUCLEOTIDE SEQUENCE</scope>
    <source>
        <strain evidence="3">DSM 19486</strain>
    </source>
</reference>
<keyword evidence="2" id="KW-0472">Membrane</keyword>
<evidence type="ECO:0000313" key="4">
    <source>
        <dbReference type="Proteomes" id="UP001142592"/>
    </source>
</evidence>
<gene>
    <name evidence="3" type="ORF">OQZ29_19130</name>
</gene>
<evidence type="ECO:0000256" key="1">
    <source>
        <dbReference type="SAM" id="MobiDB-lite"/>
    </source>
</evidence>
<name>A0A9X3DGX5_9SPHI</name>
<sequence>MNYKAQNINNEENNYPKAIAISTGIMGFLLLISFFIVIGSFQPPEEVGMGGMVVNYGTSAEGMGDDYTSIEEPSADPNANGKAPDKVTPEEKVTPTTTSENSDKEVQTQNTEEAIAVNTKPTKATTTAPTPATEDKPSKPVINQNALYKGKKNTGQGQGDGTGNKPGNQGDRDGDPLASNYGEGGSGNGNVQLSLASRKFIDIPRIQDDGQSAGKIAVQIRVDKNGKVVEARAGAKGTTLSDLALWKKCEQAVLGASLNKLESAPDVQTGIVIFRFRVN</sequence>
<keyword evidence="2" id="KW-0812">Transmembrane</keyword>
<dbReference type="RefSeq" id="WP_010602391.1">
    <property type="nucleotide sequence ID" value="NZ_JAPJUH010000005.1"/>
</dbReference>
<feature type="compositionally biased region" description="Low complexity" evidence="1">
    <location>
        <begin position="119"/>
        <end position="132"/>
    </location>
</feature>
<accession>A0A9X3DGX5</accession>
<comment type="caution">
    <text evidence="3">The sequence shown here is derived from an EMBL/GenBank/DDBJ whole genome shotgun (WGS) entry which is preliminary data.</text>
</comment>
<dbReference type="AlphaFoldDB" id="A0A9X3DGX5"/>
<feature type="compositionally biased region" description="Basic and acidic residues" evidence="1">
    <location>
        <begin position="83"/>
        <end position="93"/>
    </location>
</feature>
<dbReference type="Proteomes" id="UP001142592">
    <property type="component" value="Unassembled WGS sequence"/>
</dbReference>
<keyword evidence="4" id="KW-1185">Reference proteome</keyword>
<organism evidence="3 4">
    <name type="scientific">Pedobacter agri</name>
    <dbReference type="NCBI Taxonomy" id="454586"/>
    <lineage>
        <taxon>Bacteria</taxon>
        <taxon>Pseudomonadati</taxon>
        <taxon>Bacteroidota</taxon>
        <taxon>Sphingobacteriia</taxon>
        <taxon>Sphingobacteriales</taxon>
        <taxon>Sphingobacteriaceae</taxon>
        <taxon>Pedobacter</taxon>
    </lineage>
</organism>
<feature type="region of interest" description="Disordered" evidence="1">
    <location>
        <begin position="64"/>
        <end position="189"/>
    </location>
</feature>
<evidence type="ECO:0000313" key="3">
    <source>
        <dbReference type="EMBL" id="MCX3266881.1"/>
    </source>
</evidence>
<keyword evidence="2" id="KW-1133">Transmembrane helix</keyword>